<feature type="compositionally biased region" description="Polar residues" evidence="8">
    <location>
        <begin position="1005"/>
        <end position="1023"/>
    </location>
</feature>
<feature type="compositionally biased region" description="Polar residues" evidence="8">
    <location>
        <begin position="1268"/>
        <end position="1281"/>
    </location>
</feature>
<dbReference type="FunFam" id="2.60.40.1390:FF:000013">
    <property type="entry name" value="Uncharacterized protein"/>
    <property type="match status" value="1"/>
</dbReference>
<dbReference type="InterPro" id="IPR026932">
    <property type="entry name" value="MYRF_ICA"/>
</dbReference>
<dbReference type="PANTHER" id="PTHR13029">
    <property type="match status" value="1"/>
</dbReference>
<feature type="compositionally biased region" description="Polar residues" evidence="8">
    <location>
        <begin position="48"/>
        <end position="61"/>
    </location>
</feature>
<feature type="DNA-binding region" description="NDT80" evidence="7">
    <location>
        <begin position="326"/>
        <end position="596"/>
    </location>
</feature>
<comment type="subcellular location">
    <subcellularLocation>
        <location evidence="1">Membrane</location>
        <topology evidence="1">Single-pass membrane protein</topology>
    </subcellularLocation>
</comment>
<evidence type="ECO:0000256" key="3">
    <source>
        <dbReference type="ARBA" id="ARBA00022692"/>
    </source>
</evidence>
<feature type="compositionally biased region" description="Low complexity" evidence="8">
    <location>
        <begin position="782"/>
        <end position="796"/>
    </location>
</feature>
<dbReference type="Pfam" id="PF13887">
    <property type="entry name" value="MYRF_ICA"/>
    <property type="match status" value="1"/>
</dbReference>
<dbReference type="Pfam" id="PF13884">
    <property type="entry name" value="Peptidase_S74"/>
    <property type="match status" value="1"/>
</dbReference>
<sequence>MWLCSPERDWDGGIDNEGLDISQLESYINDDNNDTMYFGDLQGVGRQISETPRDNSSTQDLVTHPALSSSGTSPSSMTYGLPGSAPANGDAEGMAVMGPKGGASLPIGYSNPYHRYSSSYGSYRHHLPDSPPDSGSEPPYSPPDQPNLSPHQKAAGVADMYTSPAGGNGETMMSFPYQILQAPQALPHQPNPAHAPLQTHPSTNLGYQQQQQMLMGGSNLSGSGGISPSAPSVYGSQGGIAQGPSSGGGAGGVAPGAGGKKRKMNDTGGLSSMVNIKQEPVAADHKAEQQMTLIPCQDASIIHRIYTSSHVHPELKTLAILALPEPPSYLGIKRETSPGVELPNAGPLAYEDSTGRRRFRAVRHNQVGVTSHLGPNVAVTSYTEEDEYTMDSSGGPFLDGSYQCIRFQNFQQHSWSLMCDAGLKEIPLTTFRVDADKGFNFSNPDEAFVCQKKNHFQVTVHVQVSGGEPVFVKSPDGLQKIDQFFVHFFGVKTESPSQSIRVEQSQSDRSKKAFHPVPVDLKQDHMSKITVGRLHFSETTSNNMRKKGKPNPDQRYFYLVVALKAHCGDNAYIIAAHASEKIIVRASNPGQFESDVEYTFQRGTLPESIYHMGRVGVNTDRPDEALVIHGNLKITGQFLQPSDKRAKKDVAEVDTKEQLKNVQNLRVVKYAYKEEFAEQVGMRGDDVYDTGVIAQEVKEVIPDAVKTTGDVTLSNGEKIDNFLLVNKERIFMENVGAVKELCKVTGNLENRIGELERMNQKISQLRRFESFKSTTSSISTRTSATSRVSSVSQRGRGCSRRRHKHLGGGHDDGFCNNKSLQVTTITLVCIMALCLMAMATIFILDYQDRRKNATPVPTPTTTATTIFLSSSMITPTFRPPSTTRTTSTDDGSLTSTWFTTKPFTTTTTRMPVYPLPPVIGKPDGCYDDGPTCQFWRDFGHDIREKENCLELMNRVLVGVLLPRGGADAWSEPHDSCCRHHHHATTPAWHNDGFAHHVSVQRTHHNTFTSDPNTVNDSTTQAETQRLKPVPSKKSASMDQYSRHSRYQARMMSRPTNFRSIKQTLSKRSIHTKRSTASTRDHFKPQTRVNIQIPSVMIVELNTSINHLYCFNSSEFYQDCLMNNATNYTYMLPISRFMPHTNLTLQFSFMMGATPRRPFFCGNSSDSIPSFPSEQCSDSGGLLSPNEVVEGVGDGASGSYYVTLKNVGMWHQVLYKFRIPKDVEEDTCNLSSDQLGLEYYELNFIFQRVCSSAALLLLPRYGWRHNQQQCRKNNSRRSSSGHSEYHDKPLDHTGHAALAGAEVS</sequence>
<dbReference type="GO" id="GO:0045893">
    <property type="term" value="P:positive regulation of DNA-templated transcription"/>
    <property type="evidence" value="ECO:0007669"/>
    <property type="project" value="TreeGrafter"/>
</dbReference>
<gene>
    <name evidence="12" type="ORF">C7M84_016526</name>
</gene>
<feature type="region of interest" description="Disordered" evidence="8">
    <location>
        <begin position="120"/>
        <end position="154"/>
    </location>
</feature>
<dbReference type="STRING" id="6689.A0A3R7LX31"/>
<feature type="domain" description="NDT80" evidence="10">
    <location>
        <begin position="326"/>
        <end position="596"/>
    </location>
</feature>
<dbReference type="Gene3D" id="2.60.40.1390">
    <property type="entry name" value="NDT80 DNA-binding domain"/>
    <property type="match status" value="1"/>
</dbReference>
<feature type="compositionally biased region" description="Low complexity" evidence="8">
    <location>
        <begin position="216"/>
        <end position="232"/>
    </location>
</feature>
<dbReference type="OrthoDB" id="27041at2759"/>
<dbReference type="GO" id="GO:0005789">
    <property type="term" value="C:endoplasmic reticulum membrane"/>
    <property type="evidence" value="ECO:0007669"/>
    <property type="project" value="TreeGrafter"/>
</dbReference>
<feature type="region of interest" description="Disordered" evidence="8">
    <location>
        <begin position="47"/>
        <end position="85"/>
    </location>
</feature>
<evidence type="ECO:0000256" key="2">
    <source>
        <dbReference type="ARBA" id="ARBA00008221"/>
    </source>
</evidence>
<evidence type="ECO:0000256" key="8">
    <source>
        <dbReference type="SAM" id="MobiDB-lite"/>
    </source>
</evidence>
<dbReference type="InterPro" id="IPR024061">
    <property type="entry name" value="NDT80_DNA-bd_dom"/>
</dbReference>
<dbReference type="EMBL" id="QCYY01003081">
    <property type="protein sequence ID" value="ROT65495.1"/>
    <property type="molecule type" value="Genomic_DNA"/>
</dbReference>
<evidence type="ECO:0000313" key="13">
    <source>
        <dbReference type="Proteomes" id="UP000283509"/>
    </source>
</evidence>
<dbReference type="Pfam" id="PF13888">
    <property type="entry name" value="MRF_C2"/>
    <property type="match status" value="1"/>
</dbReference>
<reference evidence="12 13" key="1">
    <citation type="submission" date="2018-04" db="EMBL/GenBank/DDBJ databases">
        <authorList>
            <person name="Zhang X."/>
            <person name="Yuan J."/>
            <person name="Li F."/>
            <person name="Xiang J."/>
        </authorList>
    </citation>
    <scope>NUCLEOTIDE SEQUENCE [LARGE SCALE GENOMIC DNA]</scope>
    <source>
        <tissue evidence="12">Muscle</tissue>
    </source>
</reference>
<dbReference type="Proteomes" id="UP000283509">
    <property type="component" value="Unassembled WGS sequence"/>
</dbReference>
<evidence type="ECO:0000256" key="9">
    <source>
        <dbReference type="SAM" id="Phobius"/>
    </source>
</evidence>
<protein>
    <recommendedName>
        <fullName evidence="14">Myelin regulatory factor</fullName>
    </recommendedName>
</protein>
<dbReference type="InterPro" id="IPR030392">
    <property type="entry name" value="S74_ICA"/>
</dbReference>
<dbReference type="Pfam" id="PF05224">
    <property type="entry name" value="NDT80_PhoG"/>
    <property type="match status" value="1"/>
</dbReference>
<dbReference type="GO" id="GO:0043565">
    <property type="term" value="F:sequence-specific DNA binding"/>
    <property type="evidence" value="ECO:0007669"/>
    <property type="project" value="TreeGrafter"/>
</dbReference>
<dbReference type="PROSITE" id="PS51688">
    <property type="entry name" value="ICA"/>
    <property type="match status" value="1"/>
</dbReference>
<keyword evidence="5 7" id="KW-0238">DNA-binding</keyword>
<keyword evidence="13" id="KW-1185">Reference proteome</keyword>
<comment type="caution">
    <text evidence="12">The sequence shown here is derived from an EMBL/GenBank/DDBJ whole genome shotgun (WGS) entry which is preliminary data.</text>
</comment>
<evidence type="ECO:0008006" key="14">
    <source>
        <dbReference type="Google" id="ProtNLM"/>
    </source>
</evidence>
<keyword evidence="4 9" id="KW-1133">Transmembrane helix</keyword>
<feature type="region of interest" description="Disordered" evidence="8">
    <location>
        <begin position="1005"/>
        <end position="1040"/>
    </location>
</feature>
<evidence type="ECO:0000313" key="12">
    <source>
        <dbReference type="EMBL" id="ROT65495.1"/>
    </source>
</evidence>
<organism evidence="12 13">
    <name type="scientific">Penaeus vannamei</name>
    <name type="common">Whiteleg shrimp</name>
    <name type="synonym">Litopenaeus vannamei</name>
    <dbReference type="NCBI Taxonomy" id="6689"/>
    <lineage>
        <taxon>Eukaryota</taxon>
        <taxon>Metazoa</taxon>
        <taxon>Ecdysozoa</taxon>
        <taxon>Arthropoda</taxon>
        <taxon>Crustacea</taxon>
        <taxon>Multicrustacea</taxon>
        <taxon>Malacostraca</taxon>
        <taxon>Eumalacostraca</taxon>
        <taxon>Eucarida</taxon>
        <taxon>Decapoda</taxon>
        <taxon>Dendrobranchiata</taxon>
        <taxon>Penaeoidea</taxon>
        <taxon>Penaeidae</taxon>
        <taxon>Penaeus</taxon>
    </lineage>
</organism>
<dbReference type="PANTHER" id="PTHR13029:SF18">
    <property type="entry name" value="MYELIN REGULATORY FACTOR HOMOLOG 1"/>
    <property type="match status" value="1"/>
</dbReference>
<dbReference type="PROSITE" id="PS51517">
    <property type="entry name" value="NDT80"/>
    <property type="match status" value="1"/>
</dbReference>
<dbReference type="SUPFAM" id="SSF49417">
    <property type="entry name" value="p53-like transcription factors"/>
    <property type="match status" value="1"/>
</dbReference>
<dbReference type="GO" id="GO:0016540">
    <property type="term" value="P:protein autoprocessing"/>
    <property type="evidence" value="ECO:0007669"/>
    <property type="project" value="InterPro"/>
</dbReference>
<evidence type="ECO:0000256" key="5">
    <source>
        <dbReference type="ARBA" id="ARBA00023125"/>
    </source>
</evidence>
<dbReference type="GO" id="GO:0005634">
    <property type="term" value="C:nucleus"/>
    <property type="evidence" value="ECO:0007669"/>
    <property type="project" value="TreeGrafter"/>
</dbReference>
<accession>A0A3R7LX31</accession>
<evidence type="ECO:0000256" key="4">
    <source>
        <dbReference type="ARBA" id="ARBA00022989"/>
    </source>
</evidence>
<comment type="similarity">
    <text evidence="2">Belongs to the MRF family.</text>
</comment>
<feature type="transmembrane region" description="Helical" evidence="9">
    <location>
        <begin position="825"/>
        <end position="844"/>
    </location>
</feature>
<proteinExistence type="inferred from homology"/>
<evidence type="ECO:0000256" key="1">
    <source>
        <dbReference type="ARBA" id="ARBA00004167"/>
    </source>
</evidence>
<evidence type="ECO:0000256" key="6">
    <source>
        <dbReference type="ARBA" id="ARBA00023136"/>
    </source>
</evidence>
<reference evidence="12 13" key="2">
    <citation type="submission" date="2019-01" db="EMBL/GenBank/DDBJ databases">
        <title>The decoding of complex shrimp genome reveals the adaptation for benthos swimmer, frequently molting mechanism and breeding impact on genome.</title>
        <authorList>
            <person name="Sun Y."/>
            <person name="Gao Y."/>
            <person name="Yu Y."/>
        </authorList>
    </citation>
    <scope>NUCLEOTIDE SEQUENCE [LARGE SCALE GENOMIC DNA]</scope>
    <source>
        <tissue evidence="12">Muscle</tissue>
    </source>
</reference>
<evidence type="ECO:0000256" key="7">
    <source>
        <dbReference type="PROSITE-ProRule" id="PRU00850"/>
    </source>
</evidence>
<feature type="region of interest" description="Disordered" evidence="8">
    <location>
        <begin position="782"/>
        <end position="804"/>
    </location>
</feature>
<keyword evidence="3 9" id="KW-0812">Transmembrane</keyword>
<feature type="domain" description="Peptidase S74" evidence="11">
    <location>
        <begin position="642"/>
        <end position="752"/>
    </location>
</feature>
<feature type="region of interest" description="Disordered" evidence="8">
    <location>
        <begin position="216"/>
        <end position="270"/>
    </location>
</feature>
<dbReference type="InterPro" id="IPR051577">
    <property type="entry name" value="MRF-like"/>
</dbReference>
<dbReference type="InterPro" id="IPR037141">
    <property type="entry name" value="NDT80_DNA-bd_dom_sf"/>
</dbReference>
<dbReference type="InterPro" id="IPR025719">
    <property type="entry name" value="MYRF_C2"/>
</dbReference>
<evidence type="ECO:0000259" key="11">
    <source>
        <dbReference type="PROSITE" id="PS51688"/>
    </source>
</evidence>
<dbReference type="GO" id="GO:0003700">
    <property type="term" value="F:DNA-binding transcription factor activity"/>
    <property type="evidence" value="ECO:0007669"/>
    <property type="project" value="UniProtKB-UniRule"/>
</dbReference>
<feature type="region of interest" description="Disordered" evidence="8">
    <location>
        <begin position="1268"/>
        <end position="1290"/>
    </location>
</feature>
<name>A0A3R7LX31_PENVA</name>
<dbReference type="CDD" id="cd10144">
    <property type="entry name" value="Peptidase_S74_CIMCD"/>
    <property type="match status" value="1"/>
</dbReference>
<dbReference type="GO" id="GO:0006357">
    <property type="term" value="P:regulation of transcription by RNA polymerase II"/>
    <property type="evidence" value="ECO:0007669"/>
    <property type="project" value="UniProtKB-ARBA"/>
</dbReference>
<dbReference type="InterPro" id="IPR008967">
    <property type="entry name" value="p53-like_TF_DNA-bd_sf"/>
</dbReference>
<dbReference type="SMR" id="A0A3R7LX31"/>
<keyword evidence="6 9" id="KW-0472">Membrane</keyword>
<feature type="compositionally biased region" description="Gly residues" evidence="8">
    <location>
        <begin position="236"/>
        <end position="258"/>
    </location>
</feature>
<evidence type="ECO:0000259" key="10">
    <source>
        <dbReference type="PROSITE" id="PS51517"/>
    </source>
</evidence>